<organism evidence="1">
    <name type="scientific">Streptococcus salivarius</name>
    <dbReference type="NCBI Taxonomy" id="1304"/>
    <lineage>
        <taxon>Bacteria</taxon>
        <taxon>Bacillati</taxon>
        <taxon>Bacillota</taxon>
        <taxon>Bacilli</taxon>
        <taxon>Lactobacillales</taxon>
        <taxon>Streptococcaceae</taxon>
        <taxon>Streptococcus</taxon>
    </lineage>
</organism>
<protein>
    <submittedName>
        <fullName evidence="1">PTS system beta-glucoside-specific EIIBCA component</fullName>
    </submittedName>
</protein>
<accession>A0A6N2Z3A2</accession>
<dbReference type="PANTHER" id="PTHR30175:SF1">
    <property type="entry name" value="PTS SYSTEM ARBUTIN-, CELLOBIOSE-, AND SALICIN-SPECIFIC EIIBC COMPONENT-RELATED"/>
    <property type="match status" value="1"/>
</dbReference>
<dbReference type="PANTHER" id="PTHR30175">
    <property type="entry name" value="PHOSPHOTRANSFERASE SYSTEM TRANSPORT PROTEIN"/>
    <property type="match status" value="1"/>
</dbReference>
<dbReference type="GO" id="GO:0090589">
    <property type="term" value="F:protein-phosphocysteine-trehalose phosphotransferase system transporter activity"/>
    <property type="evidence" value="ECO:0007669"/>
    <property type="project" value="TreeGrafter"/>
</dbReference>
<evidence type="ECO:0000313" key="1">
    <source>
        <dbReference type="EMBL" id="VYT72558.1"/>
    </source>
</evidence>
<dbReference type="GO" id="GO:0009401">
    <property type="term" value="P:phosphoenolpyruvate-dependent sugar phosphotransferase system"/>
    <property type="evidence" value="ECO:0007669"/>
    <property type="project" value="TreeGrafter"/>
</dbReference>
<dbReference type="GO" id="GO:0005886">
    <property type="term" value="C:plasma membrane"/>
    <property type="evidence" value="ECO:0007669"/>
    <property type="project" value="TreeGrafter"/>
</dbReference>
<dbReference type="GO" id="GO:0015771">
    <property type="term" value="P:trehalose transport"/>
    <property type="evidence" value="ECO:0007669"/>
    <property type="project" value="TreeGrafter"/>
</dbReference>
<dbReference type="InterPro" id="IPR050558">
    <property type="entry name" value="PTS_Sugar-Specific_Components"/>
</dbReference>
<name>A0A6N2Z3A2_STRSL</name>
<dbReference type="AlphaFoldDB" id="A0A6N2Z3A2"/>
<dbReference type="EMBL" id="CACRUJ010000002">
    <property type="protein sequence ID" value="VYT72558.1"/>
    <property type="molecule type" value="Genomic_DNA"/>
</dbReference>
<reference evidence="1" key="1">
    <citation type="submission" date="2019-11" db="EMBL/GenBank/DDBJ databases">
        <authorList>
            <person name="Feng L."/>
        </authorList>
    </citation>
    <scope>NUCLEOTIDE SEQUENCE</scope>
    <source>
        <strain evidence="1">SSalivariusLFYP6</strain>
    </source>
</reference>
<proteinExistence type="predicted"/>
<sequence length="77" mass="8339">MSLAKSGGQYQVVVGSDVQNVYRALEGLLDLDEVSKESSKKHDRTPLQSFLGFISEIFTPILPEITAAGMIKAVLSL</sequence>
<dbReference type="RefSeq" id="WP_257056694.1">
    <property type="nucleotide sequence ID" value="NZ_JALMLR010000007.1"/>
</dbReference>
<gene>
    <name evidence="1" type="primary">bglF_2</name>
    <name evidence="1" type="ORF">SSLFYP6_00592</name>
</gene>